<dbReference type="SUPFAM" id="SSF52964">
    <property type="entry name" value="TolB, N-terminal domain"/>
    <property type="match status" value="1"/>
</dbReference>
<reference evidence="10 11" key="1">
    <citation type="submission" date="2017-04" db="EMBL/GenBank/DDBJ databases">
        <title>Unexpected and diverse lifestyles within the genus Limnohabitans.</title>
        <authorList>
            <person name="Kasalicky V."/>
            <person name="Mehrshad M."/>
            <person name="Andrei S.-A."/>
            <person name="Salcher M."/>
            <person name="Kratochvilova H."/>
            <person name="Simek K."/>
            <person name="Ghai R."/>
        </authorList>
    </citation>
    <scope>NUCLEOTIDE SEQUENCE [LARGE SCALE GENOMIC DNA]</scope>
    <source>
        <strain evidence="10 11">MWH-C5</strain>
    </source>
</reference>
<dbReference type="GO" id="GO:0017038">
    <property type="term" value="P:protein import"/>
    <property type="evidence" value="ECO:0007669"/>
    <property type="project" value="InterPro"/>
</dbReference>
<dbReference type="Gene3D" id="2.120.10.30">
    <property type="entry name" value="TolB, C-terminal domain"/>
    <property type="match status" value="1"/>
</dbReference>
<evidence type="ECO:0000256" key="7">
    <source>
        <dbReference type="HAMAP-Rule" id="MF_00671"/>
    </source>
</evidence>
<dbReference type="Pfam" id="PF07676">
    <property type="entry name" value="PD40"/>
    <property type="match status" value="4"/>
</dbReference>
<dbReference type="InterPro" id="IPR007195">
    <property type="entry name" value="TolB_N"/>
</dbReference>
<dbReference type="AlphaFoldDB" id="A0A315FXQ8"/>
<dbReference type="EMBL" id="NESP01000001">
    <property type="protein sequence ID" value="PUE58137.1"/>
    <property type="molecule type" value="Genomic_DNA"/>
</dbReference>
<evidence type="ECO:0000256" key="8">
    <source>
        <dbReference type="SAM" id="MobiDB-lite"/>
    </source>
</evidence>
<comment type="similarity">
    <text evidence="2 7">Belongs to the TolB family.</text>
</comment>
<comment type="subunit">
    <text evidence="7">The Tol-Pal system is composed of five core proteins: the inner membrane proteins TolA, TolQ and TolR, the periplasmic protein TolB and the outer membrane protein Pal. They form a network linking the inner and outer membranes and the peptidoglycan layer.</text>
</comment>
<dbReference type="GO" id="GO:0042597">
    <property type="term" value="C:periplasmic space"/>
    <property type="evidence" value="ECO:0007669"/>
    <property type="project" value="UniProtKB-SubCell"/>
</dbReference>
<keyword evidence="11" id="KW-1185">Reference proteome</keyword>
<dbReference type="HAMAP" id="MF_00671">
    <property type="entry name" value="TolB"/>
    <property type="match status" value="1"/>
</dbReference>
<feature type="region of interest" description="Disordered" evidence="8">
    <location>
        <begin position="408"/>
        <end position="427"/>
    </location>
</feature>
<dbReference type="PANTHER" id="PTHR36842:SF1">
    <property type="entry name" value="PROTEIN TOLB"/>
    <property type="match status" value="1"/>
</dbReference>
<evidence type="ECO:0000256" key="3">
    <source>
        <dbReference type="ARBA" id="ARBA00022618"/>
    </source>
</evidence>
<comment type="caution">
    <text evidence="10">The sequence shown here is derived from an EMBL/GenBank/DDBJ whole genome shotgun (WGS) entry which is preliminary data.</text>
</comment>
<evidence type="ECO:0000256" key="1">
    <source>
        <dbReference type="ARBA" id="ARBA00004418"/>
    </source>
</evidence>
<evidence type="ECO:0000256" key="2">
    <source>
        <dbReference type="ARBA" id="ARBA00009820"/>
    </source>
</evidence>
<dbReference type="RefSeq" id="WP_108401361.1">
    <property type="nucleotide sequence ID" value="NZ_NESP01000001.1"/>
</dbReference>
<keyword evidence="3 7" id="KW-0132">Cell division</keyword>
<protein>
    <recommendedName>
        <fullName evidence="7">Tol-Pal system protein TolB</fullName>
    </recommendedName>
</protein>
<keyword evidence="6 7" id="KW-0131">Cell cycle</keyword>
<comment type="subcellular location">
    <subcellularLocation>
        <location evidence="1 7">Periplasm</location>
    </subcellularLocation>
</comment>
<evidence type="ECO:0000259" key="9">
    <source>
        <dbReference type="Pfam" id="PF04052"/>
    </source>
</evidence>
<dbReference type="InterPro" id="IPR011659">
    <property type="entry name" value="WD40"/>
</dbReference>
<proteinExistence type="inferred from homology"/>
<evidence type="ECO:0000256" key="5">
    <source>
        <dbReference type="ARBA" id="ARBA00022764"/>
    </source>
</evidence>
<dbReference type="GO" id="GO:0051301">
    <property type="term" value="P:cell division"/>
    <property type="evidence" value="ECO:0007669"/>
    <property type="project" value="UniProtKB-UniRule"/>
</dbReference>
<gene>
    <name evidence="7" type="primary">tolB</name>
    <name evidence="10" type="ORF">B9Z44_00065</name>
</gene>
<dbReference type="InterPro" id="IPR014167">
    <property type="entry name" value="Tol-Pal_TolB"/>
</dbReference>
<comment type="function">
    <text evidence="7">Part of the Tol-Pal system, which plays a role in outer membrane invagination during cell division and is important for maintaining outer membrane integrity.</text>
</comment>
<evidence type="ECO:0000313" key="11">
    <source>
        <dbReference type="Proteomes" id="UP000251341"/>
    </source>
</evidence>
<keyword evidence="4 7" id="KW-0732">Signal</keyword>
<organism evidence="10 11">
    <name type="scientific">Limnohabitans curvus</name>
    <dbReference type="NCBI Taxonomy" id="323423"/>
    <lineage>
        <taxon>Bacteria</taxon>
        <taxon>Pseudomonadati</taxon>
        <taxon>Pseudomonadota</taxon>
        <taxon>Betaproteobacteria</taxon>
        <taxon>Burkholderiales</taxon>
        <taxon>Comamonadaceae</taxon>
        <taxon>Limnohabitans</taxon>
    </lineage>
</organism>
<dbReference type="SUPFAM" id="SSF69304">
    <property type="entry name" value="Tricorn protease N-terminal domain"/>
    <property type="match status" value="1"/>
</dbReference>
<dbReference type="PANTHER" id="PTHR36842">
    <property type="entry name" value="PROTEIN TOLB HOMOLOG"/>
    <property type="match status" value="1"/>
</dbReference>
<keyword evidence="5 7" id="KW-0574">Periplasm</keyword>
<dbReference type="InterPro" id="IPR011042">
    <property type="entry name" value="6-blade_b-propeller_TolB-like"/>
</dbReference>
<sequence>MTRHLFRFALGLLTAGLLALPTWAQFRVEVSGVGLTQVPIAFAPLRGEEASPQKISAIVQADLERSGQFRGVSAGVVTDETQRPDISAMRQKGADALLTGSISRMADGRFDVRVRLWDTVRGQDLGAMSYTVVTGDLRLASHRIADFVYEKLTGDKGVFSTRIAYVTKSGTRFNLWVADSDGENAQSALASPEPIISPSWSPSGGQLAYVSFESRKPVVYVHDVSTGKRRVVANFRGSNSAPSWSPDGRSLAVTLSRDGGSQLFLIDAQGGEPRRLTQSAGIDTEPVFSPDGSAIYFVSDRGGAPQIYRMPASGGPANRVTFNGTYNISPAISPDGRWLTYISRIGGAFKLHVMDIASGNVAAITDTNRDERPSFAPNSRLIVYATHQDGREALMTTTLDGRIKARLSGQGGDLREPNWGPFSKVLP</sequence>
<name>A0A315FXQ8_9BURK</name>
<feature type="domain" description="TolB N-terminal" evidence="9">
    <location>
        <begin position="27"/>
        <end position="125"/>
    </location>
</feature>
<evidence type="ECO:0000313" key="10">
    <source>
        <dbReference type="EMBL" id="PUE58137.1"/>
    </source>
</evidence>
<dbReference type="Pfam" id="PF04052">
    <property type="entry name" value="TolB_N"/>
    <property type="match status" value="1"/>
</dbReference>
<evidence type="ECO:0000256" key="6">
    <source>
        <dbReference type="ARBA" id="ARBA00023306"/>
    </source>
</evidence>
<accession>A0A315FXQ8</accession>
<evidence type="ECO:0000256" key="4">
    <source>
        <dbReference type="ARBA" id="ARBA00022729"/>
    </source>
</evidence>
<dbReference type="Proteomes" id="UP000251341">
    <property type="component" value="Unassembled WGS sequence"/>
</dbReference>
<dbReference type="NCBIfam" id="TIGR02800">
    <property type="entry name" value="propeller_TolB"/>
    <property type="match status" value="1"/>
</dbReference>
<dbReference type="Gene3D" id="3.40.50.10070">
    <property type="entry name" value="TolB, N-terminal domain"/>
    <property type="match status" value="1"/>
</dbReference>